<evidence type="ECO:0000313" key="3">
    <source>
        <dbReference type="Proteomes" id="UP000243900"/>
    </source>
</evidence>
<dbReference type="Pfam" id="PF00581">
    <property type="entry name" value="Rhodanese"/>
    <property type="match status" value="1"/>
</dbReference>
<comment type="caution">
    <text evidence="2">The sequence shown here is derived from an EMBL/GenBank/DDBJ whole genome shotgun (WGS) entry which is preliminary data.</text>
</comment>
<dbReference type="OrthoDB" id="176845at2"/>
<keyword evidence="3" id="KW-1185">Reference proteome</keyword>
<organism evidence="2 3">
    <name type="scientific">Amnimonas aquatica</name>
    <dbReference type="NCBI Taxonomy" id="2094561"/>
    <lineage>
        <taxon>Bacteria</taxon>
        <taxon>Pseudomonadati</taxon>
        <taxon>Pseudomonadota</taxon>
        <taxon>Gammaproteobacteria</taxon>
        <taxon>Moraxellales</taxon>
        <taxon>Moraxellaceae</taxon>
        <taxon>Amnimonas</taxon>
    </lineage>
</organism>
<gene>
    <name evidence="2" type="ORF">C5O18_07365</name>
</gene>
<evidence type="ECO:0000313" key="2">
    <source>
        <dbReference type="EMBL" id="PQA37676.1"/>
    </source>
</evidence>
<proteinExistence type="predicted"/>
<dbReference type="PROSITE" id="PS50206">
    <property type="entry name" value="RHODANESE_3"/>
    <property type="match status" value="1"/>
</dbReference>
<keyword evidence="2" id="KW-0808">Transferase</keyword>
<dbReference type="NCBIfam" id="TIGR03865">
    <property type="entry name" value="PQQ_CXXCW"/>
    <property type="match status" value="1"/>
</dbReference>
<dbReference type="InterPro" id="IPR022376">
    <property type="entry name" value="PQQ_CXXCW"/>
</dbReference>
<name>A0A2P6ARP5_9GAMM</name>
<reference evidence="3" key="1">
    <citation type="submission" date="2018-02" db="EMBL/GenBank/DDBJ databases">
        <title>Genome sequencing of Solimonas sp. HR-BB.</title>
        <authorList>
            <person name="Lee Y."/>
            <person name="Jeon C.O."/>
        </authorList>
    </citation>
    <scope>NUCLEOTIDE SEQUENCE [LARGE SCALE GENOMIC DNA]</scope>
    <source>
        <strain evidence="3">HR-E</strain>
    </source>
</reference>
<sequence>QALIAADPKAVLVDSYRATWRHDRFIHDEGHRSIPGSLWLAYIGEHEVDAGWLDYLAQHLYQATGGDPDLPLVFFCRSDCWASWNAVRRAHGLGYRKLYWYRDGIDAWEQAGLPLVPATPAAPLTP</sequence>
<dbReference type="EMBL" id="PTQZ01000178">
    <property type="protein sequence ID" value="PQA37676.1"/>
    <property type="molecule type" value="Genomic_DNA"/>
</dbReference>
<dbReference type="Gene3D" id="3.40.250.10">
    <property type="entry name" value="Rhodanese-like domain"/>
    <property type="match status" value="1"/>
</dbReference>
<accession>A0A2P6ARP5</accession>
<feature type="non-terminal residue" evidence="2">
    <location>
        <position position="1"/>
    </location>
</feature>
<evidence type="ECO:0000259" key="1">
    <source>
        <dbReference type="PROSITE" id="PS50206"/>
    </source>
</evidence>
<dbReference type="AlphaFoldDB" id="A0A2P6ARP5"/>
<dbReference type="CDD" id="cd00158">
    <property type="entry name" value="RHOD"/>
    <property type="match status" value="1"/>
</dbReference>
<dbReference type="SUPFAM" id="SSF52821">
    <property type="entry name" value="Rhodanese/Cell cycle control phosphatase"/>
    <property type="match status" value="1"/>
</dbReference>
<feature type="domain" description="Rhodanese" evidence="1">
    <location>
        <begin position="58"/>
        <end position="117"/>
    </location>
</feature>
<dbReference type="Proteomes" id="UP000243900">
    <property type="component" value="Unassembled WGS sequence"/>
</dbReference>
<dbReference type="RefSeq" id="WP_105192800.1">
    <property type="nucleotide sequence ID" value="NZ_PTQZ01000178.1"/>
</dbReference>
<dbReference type="InterPro" id="IPR001763">
    <property type="entry name" value="Rhodanese-like_dom"/>
</dbReference>
<dbReference type="InterPro" id="IPR036873">
    <property type="entry name" value="Rhodanese-like_dom_sf"/>
</dbReference>
<dbReference type="GO" id="GO:0016740">
    <property type="term" value="F:transferase activity"/>
    <property type="evidence" value="ECO:0007669"/>
    <property type="project" value="UniProtKB-KW"/>
</dbReference>
<protein>
    <submittedName>
        <fullName evidence="2">Sulfurtransferase</fullName>
    </submittedName>
</protein>